<feature type="binding site" evidence="8">
    <location>
        <position position="272"/>
    </location>
    <ligand>
        <name>Zn(2+)</name>
        <dbReference type="ChEBI" id="CHEBI:29105"/>
        <label>2</label>
    </ligand>
</feature>
<dbReference type="SMART" id="SM00098">
    <property type="entry name" value="alkPPc"/>
    <property type="match status" value="1"/>
</dbReference>
<evidence type="ECO:0000256" key="10">
    <source>
        <dbReference type="SAM" id="SignalP"/>
    </source>
</evidence>
<keyword evidence="6 8" id="KW-0460">Magnesium</keyword>
<keyword evidence="2" id="KW-0597">Phosphoprotein</keyword>
<sequence>MVRAKKVAKALVLFGLVALSALQPQGGLWAADDYPRTAKYIFLFIGDGMGIPQRAAASAYTGKPLTVDTFPAQGVTTTAAADRFITDSAAAGTAMASGTKSRIGYLGVDPNLRPVKTLAEMAKEQGKKVGIVSSVSIDHATPAAFYAHVPSRSMYHEIGMALVKSDFDFFGGGGFKDPDGKKSKAPQGNVLEAARSAGYTLVDNKRDFMALKNSPGLKVIAINPWLQDSAAMPYEIDRRSEDISLAEFTEKAVELLDNPQGFFLMVEGGKIDWACHANDGVAAIRDTLALDEAVRVAFHFYEKHPQETLIVVTGDHECGGLTLGFAGTKYETEFNMLKHQKVSFQKFSDEVLKQFRQECGADCDFEKIKPVITANFGLKFTGDPQSDPLVLKPYQEAMLREAFERSMAAERIKADDPETYLLYGDYDPLTVTLTHVLNNNAGLGWTSFQHTGAPVTTSAVGVGAELFNGYYDNTDLAKKTMSVMGLTPQVVYMAEAA</sequence>
<dbReference type="GO" id="GO:0046872">
    <property type="term" value="F:metal ion binding"/>
    <property type="evidence" value="ECO:0007669"/>
    <property type="project" value="UniProtKB-KW"/>
</dbReference>
<feature type="binding site" evidence="8">
    <location>
        <position position="450"/>
    </location>
    <ligand>
        <name>Zn(2+)</name>
        <dbReference type="ChEBI" id="CHEBI:29105"/>
        <label>2</label>
    </ligand>
</feature>
<feature type="binding site" evidence="8">
    <location>
        <position position="315"/>
    </location>
    <ligand>
        <name>Zn(2+)</name>
        <dbReference type="ChEBI" id="CHEBI:29105"/>
        <label>2</label>
    </ligand>
</feature>
<organism evidence="11 12">
    <name type="scientific">Desulfoglaeba alkanexedens ALDC</name>
    <dbReference type="NCBI Taxonomy" id="980445"/>
    <lineage>
        <taxon>Bacteria</taxon>
        <taxon>Pseudomonadati</taxon>
        <taxon>Thermodesulfobacteriota</taxon>
        <taxon>Syntrophobacteria</taxon>
        <taxon>Syntrophobacterales</taxon>
        <taxon>Syntrophobacteraceae</taxon>
        <taxon>Desulfoglaeba</taxon>
    </lineage>
</organism>
<comment type="cofactor">
    <cofactor evidence="8">
        <name>Zn(2+)</name>
        <dbReference type="ChEBI" id="CHEBI:29105"/>
    </cofactor>
    <text evidence="8">Binds 2 Zn(2+) ions.</text>
</comment>
<name>A0A4P8L6B7_9BACT</name>
<evidence type="ECO:0000256" key="3">
    <source>
        <dbReference type="ARBA" id="ARBA00022723"/>
    </source>
</evidence>
<reference evidence="11 12" key="1">
    <citation type="submission" date="2019-05" db="EMBL/GenBank/DDBJ databases">
        <title>The Complete Genome Sequence of the n-alkane-degrading Desulfoglaeba alkanexedens ALDC reveals multiple alkylsuccinate synthase gene clusters.</title>
        <authorList>
            <person name="Callaghan A.V."/>
            <person name="Davidova I.A."/>
            <person name="Duncan K.E."/>
            <person name="Morris B."/>
            <person name="McInerney M.J."/>
        </authorList>
    </citation>
    <scope>NUCLEOTIDE SEQUENCE [LARGE SCALE GENOMIC DNA]</scope>
    <source>
        <strain evidence="11 12">ALDC</strain>
    </source>
</reference>
<dbReference type="Gene3D" id="1.10.60.40">
    <property type="match status" value="1"/>
</dbReference>
<evidence type="ECO:0000256" key="6">
    <source>
        <dbReference type="ARBA" id="ARBA00022842"/>
    </source>
</evidence>
<dbReference type="PRINTS" id="PR00113">
    <property type="entry name" value="ALKPHPHTASE"/>
</dbReference>
<dbReference type="KEGG" id="dax:FDQ92_13955"/>
<dbReference type="EMBL" id="CP040098">
    <property type="protein sequence ID" value="QCQ23588.1"/>
    <property type="molecule type" value="Genomic_DNA"/>
</dbReference>
<evidence type="ECO:0000313" key="11">
    <source>
        <dbReference type="EMBL" id="QCQ23588.1"/>
    </source>
</evidence>
<feature type="binding site" evidence="8">
    <location>
        <position position="276"/>
    </location>
    <ligand>
        <name>Zn(2+)</name>
        <dbReference type="ChEBI" id="CHEBI:29105"/>
        <label>2</label>
    </ligand>
</feature>
<evidence type="ECO:0000256" key="9">
    <source>
        <dbReference type="RuleBase" id="RU003946"/>
    </source>
</evidence>
<gene>
    <name evidence="11" type="ORF">FDQ92_13955</name>
</gene>
<protein>
    <submittedName>
        <fullName evidence="11">Alkaline phosphatase</fullName>
    </submittedName>
</protein>
<feature type="binding site" evidence="8">
    <location>
        <position position="141"/>
    </location>
    <ligand>
        <name>Mg(2+)</name>
        <dbReference type="ChEBI" id="CHEBI:18420"/>
    </ligand>
</feature>
<feature type="binding site" evidence="8">
    <location>
        <position position="47"/>
    </location>
    <ligand>
        <name>Mg(2+)</name>
        <dbReference type="ChEBI" id="CHEBI:18420"/>
    </ligand>
</feature>
<keyword evidence="5 8" id="KW-0862">Zinc</keyword>
<feature type="binding site" evidence="8">
    <location>
        <position position="47"/>
    </location>
    <ligand>
        <name>Zn(2+)</name>
        <dbReference type="ChEBI" id="CHEBI:29105"/>
        <label>2</label>
    </ligand>
</feature>
<dbReference type="GO" id="GO:0004035">
    <property type="term" value="F:alkaline phosphatase activity"/>
    <property type="evidence" value="ECO:0007669"/>
    <property type="project" value="TreeGrafter"/>
</dbReference>
<evidence type="ECO:0000256" key="2">
    <source>
        <dbReference type="ARBA" id="ARBA00022553"/>
    </source>
</evidence>
<dbReference type="OrthoDB" id="9794455at2"/>
<dbReference type="PROSITE" id="PS00123">
    <property type="entry name" value="ALKALINE_PHOSPHATASE"/>
    <property type="match status" value="1"/>
</dbReference>
<evidence type="ECO:0000256" key="1">
    <source>
        <dbReference type="ARBA" id="ARBA00005984"/>
    </source>
</evidence>
<accession>A0A4P8L6B7</accession>
<evidence type="ECO:0000313" key="12">
    <source>
        <dbReference type="Proteomes" id="UP000298602"/>
    </source>
</evidence>
<reference evidence="11 12" key="2">
    <citation type="submission" date="2019-05" db="EMBL/GenBank/DDBJ databases">
        <authorList>
            <person name="Suflita J.M."/>
            <person name="Marks C.R."/>
        </authorList>
    </citation>
    <scope>NUCLEOTIDE SEQUENCE [LARGE SCALE GENOMIC DNA]</scope>
    <source>
        <strain evidence="11 12">ALDC</strain>
    </source>
</reference>
<feature type="chain" id="PRO_5020929995" evidence="10">
    <location>
        <begin position="31"/>
        <end position="497"/>
    </location>
</feature>
<comment type="similarity">
    <text evidence="1 9">Belongs to the alkaline phosphatase family.</text>
</comment>
<keyword evidence="3 8" id="KW-0479">Metal-binding</keyword>
<keyword evidence="4" id="KW-0378">Hydrolase</keyword>
<proteinExistence type="inferred from homology"/>
<dbReference type="InterPro" id="IPR001952">
    <property type="entry name" value="Alkaline_phosphatase"/>
</dbReference>
<feature type="binding site" evidence="8">
    <location>
        <position position="316"/>
    </location>
    <ligand>
        <name>Zn(2+)</name>
        <dbReference type="ChEBI" id="CHEBI:29105"/>
        <label>2</label>
    </ligand>
</feature>
<dbReference type="Proteomes" id="UP000298602">
    <property type="component" value="Chromosome"/>
</dbReference>
<comment type="cofactor">
    <cofactor evidence="8">
        <name>Mg(2+)</name>
        <dbReference type="ChEBI" id="CHEBI:18420"/>
    </cofactor>
    <text evidence="8">Binds 1 Mg(2+) ion.</text>
</comment>
<feature type="binding site" evidence="8">
    <location>
        <position position="139"/>
    </location>
    <ligand>
        <name>Mg(2+)</name>
        <dbReference type="ChEBI" id="CHEBI:18420"/>
    </ligand>
</feature>
<feature type="signal peptide" evidence="10">
    <location>
        <begin position="1"/>
        <end position="30"/>
    </location>
</feature>
<dbReference type="PANTHER" id="PTHR11596:SF5">
    <property type="entry name" value="ALKALINE PHOSPHATASE"/>
    <property type="match status" value="1"/>
</dbReference>
<dbReference type="Pfam" id="PF00245">
    <property type="entry name" value="Alk_phosphatase"/>
    <property type="match status" value="1"/>
</dbReference>
<evidence type="ECO:0000256" key="8">
    <source>
        <dbReference type="PIRSR" id="PIRSR601952-2"/>
    </source>
</evidence>
<feature type="binding site" evidence="8">
    <location>
        <position position="267"/>
    </location>
    <ligand>
        <name>Mg(2+)</name>
        <dbReference type="ChEBI" id="CHEBI:18420"/>
    </ligand>
</feature>
<dbReference type="SUPFAM" id="SSF53649">
    <property type="entry name" value="Alkaline phosphatase-like"/>
    <property type="match status" value="1"/>
</dbReference>
<keyword evidence="12" id="KW-1185">Reference proteome</keyword>
<dbReference type="AlphaFoldDB" id="A0A4P8L6B7"/>
<dbReference type="CDD" id="cd16012">
    <property type="entry name" value="ALP"/>
    <property type="match status" value="1"/>
</dbReference>
<dbReference type="InterPro" id="IPR018299">
    <property type="entry name" value="Alkaline_phosphatase_AS"/>
</dbReference>
<keyword evidence="10" id="KW-0732">Signal</keyword>
<evidence type="ECO:0000256" key="5">
    <source>
        <dbReference type="ARBA" id="ARBA00022833"/>
    </source>
</evidence>
<feature type="active site" description="Phosphoserine intermediate" evidence="7">
    <location>
        <position position="88"/>
    </location>
</feature>
<evidence type="ECO:0000256" key="4">
    <source>
        <dbReference type="ARBA" id="ARBA00022801"/>
    </source>
</evidence>
<dbReference type="PANTHER" id="PTHR11596">
    <property type="entry name" value="ALKALINE PHOSPHATASE"/>
    <property type="match status" value="1"/>
</dbReference>
<dbReference type="Gene3D" id="3.40.720.10">
    <property type="entry name" value="Alkaline Phosphatase, subunit A"/>
    <property type="match status" value="1"/>
</dbReference>
<dbReference type="InterPro" id="IPR017850">
    <property type="entry name" value="Alkaline_phosphatase_core_sf"/>
</dbReference>
<evidence type="ECO:0000256" key="7">
    <source>
        <dbReference type="PIRSR" id="PIRSR601952-1"/>
    </source>
</evidence>